<dbReference type="PROSITE" id="PS00107">
    <property type="entry name" value="PROTEIN_KINASE_ATP"/>
    <property type="match status" value="1"/>
</dbReference>
<reference evidence="11 12" key="1">
    <citation type="journal article" date="2009" name="Genome Res.">
        <title>Comparative genomics of the fungal pathogens Candida dubliniensis and Candida albicans.</title>
        <authorList>
            <person name="Jackson A.P."/>
            <person name="Gamble J.A."/>
            <person name="Yeomans T."/>
            <person name="Moran G.P."/>
            <person name="Saunders D."/>
            <person name="Harris D."/>
            <person name="Aslett M."/>
            <person name="Barrell J.F."/>
            <person name="Butler G."/>
            <person name="Citiulo F."/>
            <person name="Coleman D.C."/>
            <person name="de Groot P.W.J."/>
            <person name="Goodwin T.J."/>
            <person name="Quail M.A."/>
            <person name="McQuillan J."/>
            <person name="Munro C.A."/>
            <person name="Pain A."/>
            <person name="Poulter R.T."/>
            <person name="Rajandream M.A."/>
            <person name="Renauld H."/>
            <person name="Spiering M.J."/>
            <person name="Tivey A."/>
            <person name="Gow N.A.R."/>
            <person name="Barrell B."/>
            <person name="Sullivan D.J."/>
            <person name="Berriman M."/>
        </authorList>
    </citation>
    <scope>NUCLEOTIDE SEQUENCE [LARGE SCALE GENOMIC DNA]</scope>
    <source>
        <strain evidence="12">CD36 / ATCC MYA-646 / CBS 7987 / NCPF 3949 / NRRL Y-17841</strain>
    </source>
</reference>
<evidence type="ECO:0000313" key="12">
    <source>
        <dbReference type="Proteomes" id="UP000002605"/>
    </source>
</evidence>
<evidence type="ECO:0000256" key="8">
    <source>
        <dbReference type="SAM" id="MobiDB-lite"/>
    </source>
</evidence>
<dbReference type="InterPro" id="IPR017441">
    <property type="entry name" value="Protein_kinase_ATP_BS"/>
</dbReference>
<feature type="compositionally biased region" description="Polar residues" evidence="8">
    <location>
        <begin position="154"/>
        <end position="164"/>
    </location>
</feature>
<dbReference type="RefSeq" id="XP_002417776.1">
    <property type="nucleotide sequence ID" value="XM_002417731.1"/>
</dbReference>
<dbReference type="GO" id="GO:0004674">
    <property type="term" value="F:protein serine/threonine kinase activity"/>
    <property type="evidence" value="ECO:0007669"/>
    <property type="project" value="UniProtKB-KW"/>
</dbReference>
<dbReference type="GO" id="GO:0005524">
    <property type="term" value="F:ATP binding"/>
    <property type="evidence" value="ECO:0007669"/>
    <property type="project" value="UniProtKB-UniRule"/>
</dbReference>
<evidence type="ECO:0000256" key="4">
    <source>
        <dbReference type="ARBA" id="ARBA00022741"/>
    </source>
</evidence>
<gene>
    <name evidence="10" type="ordered locus">Cd36_11350</name>
    <name evidence="11" type="ORF">CD36_11350</name>
</gene>
<feature type="region of interest" description="Disordered" evidence="8">
    <location>
        <begin position="257"/>
        <end position="280"/>
    </location>
</feature>
<dbReference type="InterPro" id="IPR008271">
    <property type="entry name" value="Ser/Thr_kinase_AS"/>
</dbReference>
<dbReference type="Gene3D" id="3.30.200.20">
    <property type="entry name" value="Phosphorylase Kinase, domain 1"/>
    <property type="match status" value="1"/>
</dbReference>
<dbReference type="InterPro" id="IPR011009">
    <property type="entry name" value="Kinase-like_dom_sf"/>
</dbReference>
<feature type="compositionally biased region" description="Polar residues" evidence="8">
    <location>
        <begin position="132"/>
        <end position="142"/>
    </location>
</feature>
<accession>B9W9K6</accession>
<evidence type="ECO:0000256" key="6">
    <source>
        <dbReference type="ARBA" id="ARBA00022840"/>
    </source>
</evidence>
<dbReference type="HOGENOM" id="CLU_000288_5_10_1"/>
<evidence type="ECO:0000313" key="11">
    <source>
        <dbReference type="EMBL" id="CAX45490.1"/>
    </source>
</evidence>
<dbReference type="Proteomes" id="UP000002605">
    <property type="component" value="Chromosome 1"/>
</dbReference>
<dbReference type="PANTHER" id="PTHR24058:SF22">
    <property type="entry name" value="DUAL SPECIFICITY TYROSINE-PHOSPHORYLATION-REGULATED KINASE 4"/>
    <property type="match status" value="1"/>
</dbReference>
<evidence type="ECO:0000256" key="3">
    <source>
        <dbReference type="ARBA" id="ARBA00022679"/>
    </source>
</evidence>
<feature type="domain" description="Protein kinase" evidence="9">
    <location>
        <begin position="380"/>
        <end position="734"/>
    </location>
</feature>
<dbReference type="GO" id="GO:0005737">
    <property type="term" value="C:cytoplasm"/>
    <property type="evidence" value="ECO:0007669"/>
    <property type="project" value="TreeGrafter"/>
</dbReference>
<dbReference type="EC" id="2.7.1.-" evidence="11"/>
<dbReference type="GO" id="GO:0005856">
    <property type="term" value="C:cytoskeleton"/>
    <property type="evidence" value="ECO:0007669"/>
    <property type="project" value="TreeGrafter"/>
</dbReference>
<feature type="compositionally biased region" description="Polar residues" evidence="8">
    <location>
        <begin position="66"/>
        <end position="112"/>
    </location>
</feature>
<evidence type="ECO:0000256" key="2">
    <source>
        <dbReference type="ARBA" id="ARBA00022527"/>
    </source>
</evidence>
<dbReference type="OrthoDB" id="9332038at2759"/>
<evidence type="ECO:0000256" key="1">
    <source>
        <dbReference type="ARBA" id="ARBA00008867"/>
    </source>
</evidence>
<protein>
    <submittedName>
        <fullName evidence="11">Protein kinase, putative</fullName>
        <ecNumber evidence="11">2.7.1.-</ecNumber>
    </submittedName>
</protein>
<keyword evidence="5 11" id="KW-0418">Kinase</keyword>
<comment type="similarity">
    <text evidence="1">Belongs to the protein kinase superfamily. CMGC Ser/Thr protein kinase family. MNB/DYRK subfamily.</text>
</comment>
<dbReference type="CDD" id="cd14210">
    <property type="entry name" value="PKc_DYRK"/>
    <property type="match status" value="1"/>
</dbReference>
<dbReference type="PANTHER" id="PTHR24058">
    <property type="entry name" value="DUAL SPECIFICITY PROTEIN KINASE"/>
    <property type="match status" value="1"/>
</dbReference>
<dbReference type="SUPFAM" id="SSF56112">
    <property type="entry name" value="Protein kinase-like (PK-like)"/>
    <property type="match status" value="1"/>
</dbReference>
<dbReference type="SMART" id="SM00220">
    <property type="entry name" value="S_TKc"/>
    <property type="match status" value="1"/>
</dbReference>
<evidence type="ECO:0000313" key="10">
    <source>
        <dbReference type="CGD" id="CAL0000162486"/>
    </source>
</evidence>
<dbReference type="eggNOG" id="KOG0667">
    <property type="taxonomic scope" value="Eukaryota"/>
</dbReference>
<keyword evidence="6 7" id="KW-0067">ATP-binding</keyword>
<keyword evidence="12" id="KW-1185">Reference proteome</keyword>
<feature type="binding site" evidence="7">
    <location>
        <position position="409"/>
    </location>
    <ligand>
        <name>ATP</name>
        <dbReference type="ChEBI" id="CHEBI:30616"/>
    </ligand>
</feature>
<keyword evidence="2" id="KW-0723">Serine/threonine-protein kinase</keyword>
<dbReference type="KEGG" id="cdu:CD36_11350"/>
<dbReference type="PROSITE" id="PS00108">
    <property type="entry name" value="PROTEIN_KINASE_ST"/>
    <property type="match status" value="1"/>
</dbReference>
<dbReference type="CGD" id="CAL0000162486">
    <property type="gene designation" value="Cd36_11350"/>
</dbReference>
<feature type="region of interest" description="Disordered" evidence="8">
    <location>
        <begin position="47"/>
        <end position="217"/>
    </location>
</feature>
<dbReference type="PROSITE" id="PS50011">
    <property type="entry name" value="PROTEIN_KINASE_DOM"/>
    <property type="match status" value="1"/>
</dbReference>
<evidence type="ECO:0000259" key="9">
    <source>
        <dbReference type="PROSITE" id="PS50011"/>
    </source>
</evidence>
<dbReference type="InterPro" id="IPR050494">
    <property type="entry name" value="Ser_Thr_dual-spec_kinase"/>
</dbReference>
<dbReference type="AlphaFoldDB" id="B9W9K6"/>
<dbReference type="Gene3D" id="1.10.510.10">
    <property type="entry name" value="Transferase(Phosphotransferase) domain 1"/>
    <property type="match status" value="1"/>
</dbReference>
<dbReference type="Pfam" id="PF00069">
    <property type="entry name" value="Pkinase"/>
    <property type="match status" value="1"/>
</dbReference>
<dbReference type="GeneID" id="8045326"/>
<keyword evidence="4 7" id="KW-0547">Nucleotide-binding</keyword>
<evidence type="ECO:0000256" key="7">
    <source>
        <dbReference type="PROSITE-ProRule" id="PRU10141"/>
    </source>
</evidence>
<dbReference type="InterPro" id="IPR000719">
    <property type="entry name" value="Prot_kinase_dom"/>
</dbReference>
<evidence type="ECO:0000256" key="5">
    <source>
        <dbReference type="ARBA" id="ARBA00022777"/>
    </source>
</evidence>
<organism evidence="11 12">
    <name type="scientific">Candida dubliniensis (strain CD36 / ATCC MYA-646 / CBS 7987 / NCPF 3949 / NRRL Y-17841)</name>
    <name type="common">Yeast</name>
    <dbReference type="NCBI Taxonomy" id="573826"/>
    <lineage>
        <taxon>Eukaryota</taxon>
        <taxon>Fungi</taxon>
        <taxon>Dikarya</taxon>
        <taxon>Ascomycota</taxon>
        <taxon>Saccharomycotina</taxon>
        <taxon>Pichiomycetes</taxon>
        <taxon>Debaryomycetaceae</taxon>
        <taxon>Candida/Lodderomyces clade</taxon>
        <taxon>Candida</taxon>
    </lineage>
</organism>
<dbReference type="VEuPathDB" id="FungiDB:CD36_11350"/>
<keyword evidence="3 11" id="KW-0808">Transferase</keyword>
<sequence>MNHENIALFESEFSQIHLNHRNNLDKKISPTRRKKILYPQHLYPMVRNDTGGRQISKELSPAPMTDLNSSKPDMSRTPVTPNRITSTPNSDTQNKPTNLTSSKNPFRSNRTMSYPVPDKISKKTDGQFSFMRETSSSLQKKQVLTPINDKRTTNGKSPSMGSSSTKKRLEYSRQLSQRSKRHISNSGINKSNHDASDFESVQAGKYKSSSESSPDEYYQLNTDDIVIDESPSKPRRHVTQPLPKTDNVFTRLYPKSLKQPTAKSPAPKQNKETQLSKAMHRSKIDSVSQLHQSLYIKNPQLFQEDTLEEQTETPYDIQESDLDGLNMYEKGEIARKKEIYYIPKRPLRQITVNSQENNFGFDDNKGNYIIIPQDHINYRYEIVSVLGTGSFGNVVMAKDHKTHHLVAVKIVNNHVNWSLQQSINEIKLLKNLQDKQKTLENSNIISILDNFNFRSHMCIITELLSINLYSMLELTNFQGFGYDLSQYITRQILTGLQFIHDSNIIHCDIKPENIMIKLPPSPKHNWFIVKIIDFGSSCFVNDTSFTYIQSRYYRAPEVLLGTSYDQKIDIWSLGCLVVELFTGVPLLPGKNEYDQLGLIVELFGIPKTQTILKLRNKLTKKTNQVSIASNATVVVPLPSISDKSLKRTLIYKVFDHNGKINLSALSQYYNDTNVTSVNKSFKISSKTLEGQIGLHRFNLKPEEKERFLQFLFYIFVWDPSERKTTHDLLNTPFLE</sequence>
<dbReference type="EMBL" id="FM992688">
    <property type="protein sequence ID" value="CAX45490.1"/>
    <property type="molecule type" value="Genomic_DNA"/>
</dbReference>
<name>B9W9K6_CANDC</name>
<proteinExistence type="inferred from homology"/>
<dbReference type="GO" id="GO:0030447">
    <property type="term" value="P:filamentous growth"/>
    <property type="evidence" value="ECO:0007669"/>
    <property type="project" value="UniProtKB-ARBA"/>
</dbReference>